<proteinExistence type="predicted"/>
<organism evidence="1 2">
    <name type="scientific">Nitrospira defluvii</name>
    <dbReference type="NCBI Taxonomy" id="330214"/>
    <lineage>
        <taxon>Bacteria</taxon>
        <taxon>Pseudomonadati</taxon>
        <taxon>Nitrospirota</taxon>
        <taxon>Nitrospiria</taxon>
        <taxon>Nitrospirales</taxon>
        <taxon>Nitrospiraceae</taxon>
        <taxon>Nitrospira</taxon>
    </lineage>
</organism>
<evidence type="ECO:0000313" key="1">
    <source>
        <dbReference type="EMBL" id="CAE6805199.1"/>
    </source>
</evidence>
<reference evidence="1 2" key="1">
    <citation type="submission" date="2021-02" db="EMBL/GenBank/DDBJ databases">
        <authorList>
            <person name="Han P."/>
        </authorList>
    </citation>
    <scope>NUCLEOTIDE SEQUENCE [LARGE SCALE GENOMIC DNA]</scope>
    <source>
        <strain evidence="1">Candidatus Nitrospira sp. ZN2</strain>
    </source>
</reference>
<dbReference type="EMBL" id="CAJNBJ010000022">
    <property type="protein sequence ID" value="CAE6805199.1"/>
    <property type="molecule type" value="Genomic_DNA"/>
</dbReference>
<comment type="caution">
    <text evidence="1">The sequence shown here is derived from an EMBL/GenBank/DDBJ whole genome shotgun (WGS) entry which is preliminary data.</text>
</comment>
<keyword evidence="2" id="KW-1185">Reference proteome</keyword>
<accession>A0ABM8SEU9</accession>
<evidence type="ECO:0000313" key="2">
    <source>
        <dbReference type="Proteomes" id="UP000675880"/>
    </source>
</evidence>
<sequence>MPAERSLQDILRRPGTLTFPANLTDEPQLSASAYSSVRQPTGHLTLYGSHGRRILATDPDGYPLHECEWGMVDGRWSLLRARVHLDWGAWVGLIPSGLVNRMTLDLSRKPGWQRLRADDLRNMAAQAMRVPLDEVRCFYSDQDMTIDARGTATIRHRKDAIYHLPDGTFDGKVFMACMGAMHWESIDFLPVVELFLSLLPGTGSALFELIRGLYDDQNRGASTPRALHYRGIPTYPSEAAYRLFSNFFFPQLPGGGDPFPVFMDAPRSHLVSWMPVPDPPRRYVDSEQKLCVTIQGTRVLKATCSDDSAGLSYQPFDRQGSAPGQRGLGVEGDRLLLMDRTTRRAIPLPTGWGAVTGPPMPSAVQSVSDWLSVFKRASLQVSPEDAFGAVLFYPDDQQEIGELATQPFVADYLQDLLEQDRVLAARVAGAGRVCITGFDSAIVTCIGHDRPRVYTVWYEHPAFAQRQAQQLWNVLARAQRLDWLNHLSMRPQAEDGGEEGLVYQLAYEWTPFRVYDDPPAIVQRMQRLAGRLTAGAVAFIVGPAAVGDGCRKAGLHLQAMMPVASLPTFRMHQSVLPRAQLKPGVMLYQVAKP</sequence>
<name>A0ABM8SEU9_9BACT</name>
<dbReference type="RefSeq" id="WP_213044388.1">
    <property type="nucleotide sequence ID" value="NZ_CAJNBJ010000022.1"/>
</dbReference>
<dbReference type="Proteomes" id="UP000675880">
    <property type="component" value="Unassembled WGS sequence"/>
</dbReference>
<protein>
    <submittedName>
        <fullName evidence="1">Uncharacterized protein</fullName>
    </submittedName>
</protein>
<gene>
    <name evidence="1" type="ORF">NSPZN2_90056</name>
</gene>